<comment type="caution">
    <text evidence="1">The sequence shown here is derived from an EMBL/GenBank/DDBJ whole genome shotgun (WGS) entry which is preliminary data.</text>
</comment>
<evidence type="ECO:0000313" key="2">
    <source>
        <dbReference type="Proteomes" id="UP000023435"/>
    </source>
</evidence>
<gene>
    <name evidence="1" type="ORF">AZ78_4670</name>
</gene>
<organism evidence="1 2">
    <name type="scientific">Lysobacter capsici AZ78</name>
    <dbReference type="NCBI Taxonomy" id="1444315"/>
    <lineage>
        <taxon>Bacteria</taxon>
        <taxon>Pseudomonadati</taxon>
        <taxon>Pseudomonadota</taxon>
        <taxon>Gammaproteobacteria</taxon>
        <taxon>Lysobacterales</taxon>
        <taxon>Lysobacteraceae</taxon>
        <taxon>Lysobacter</taxon>
    </lineage>
</organism>
<dbReference type="Proteomes" id="UP000023435">
    <property type="component" value="Unassembled WGS sequence"/>
</dbReference>
<protein>
    <submittedName>
        <fullName evidence="1">Uncharacterized protein</fullName>
    </submittedName>
</protein>
<sequence length="141" mass="16129">MHIDFKSVEKFVRSVTREQSPAEVERTFSIFMCRCLTTIRDLLPRLGRDALDLASSYWLEGKGEVAALDAANESCWKYLVSKGRGIDVLDKEDAAMRALICVLGHGDSVEDSVDSLEWFVNMFEWLGWRYSGRFNEQLRAV</sequence>
<dbReference type="AlphaFoldDB" id="A0A108UDZ6"/>
<name>A0A108UDZ6_9GAMM</name>
<dbReference type="RefSeq" id="WP_036114632.1">
    <property type="nucleotide sequence ID" value="NZ_JAJA02000001.1"/>
</dbReference>
<accession>A0A108UDZ6</accession>
<keyword evidence="2" id="KW-1185">Reference proteome</keyword>
<dbReference type="EMBL" id="JAJA02000001">
    <property type="protein sequence ID" value="KWS07110.1"/>
    <property type="molecule type" value="Genomic_DNA"/>
</dbReference>
<proteinExistence type="predicted"/>
<reference evidence="1 2" key="1">
    <citation type="journal article" date="2014" name="Genome Announc.">
        <title>Draft Genome Sequence of Lysobacter capsici AZ78, a Bacterium Antagonistic to Plant-Pathogenic Oomycetes.</title>
        <authorList>
            <person name="Puopolo G."/>
            <person name="Sonego P."/>
            <person name="Engelen K."/>
            <person name="Pertot I."/>
        </authorList>
    </citation>
    <scope>NUCLEOTIDE SEQUENCE [LARGE SCALE GENOMIC DNA]</scope>
    <source>
        <strain evidence="1 2">AZ78</strain>
    </source>
</reference>
<evidence type="ECO:0000313" key="1">
    <source>
        <dbReference type="EMBL" id="KWS07110.1"/>
    </source>
</evidence>